<feature type="compositionally biased region" description="Acidic residues" evidence="2">
    <location>
        <begin position="403"/>
        <end position="417"/>
    </location>
</feature>
<dbReference type="InterPro" id="IPR001370">
    <property type="entry name" value="BIR_rpt"/>
</dbReference>
<dbReference type="InterPro" id="IPR001841">
    <property type="entry name" value="Znf_RING"/>
</dbReference>
<dbReference type="GO" id="GO:0051726">
    <property type="term" value="P:regulation of cell cycle"/>
    <property type="evidence" value="ECO:0007669"/>
    <property type="project" value="TreeGrafter"/>
</dbReference>
<dbReference type="Gene3D" id="1.10.8.10">
    <property type="entry name" value="DNA helicase RuvA subunit, C-terminal domain"/>
    <property type="match status" value="1"/>
</dbReference>
<dbReference type="GO" id="GO:0008270">
    <property type="term" value="F:zinc ion binding"/>
    <property type="evidence" value="ECO:0007669"/>
    <property type="project" value="UniProtKB-KW"/>
</dbReference>
<reference evidence="4" key="1">
    <citation type="journal article" date="2018" name="J. Virol.">
        <title>Crustacean Genome Exploration Reveals the Evolutionary Origin of White Spot Syndrome Virus.</title>
        <authorList>
            <person name="Kawato S."/>
            <person name="Shitara A."/>
            <person name="Wang Y."/>
            <person name="Nozaki R."/>
            <person name="Kondo H."/>
            <person name="Hirono I."/>
        </authorList>
    </citation>
    <scope>NUCLEOTIDE SEQUENCE</scope>
    <source>
        <strain evidence="4">TUMSAT-1</strain>
    </source>
</reference>
<protein>
    <submittedName>
        <fullName evidence="4">Inhibitor of apoptosis protein</fullName>
    </submittedName>
</protein>
<keyword evidence="1" id="KW-0479">Metal-binding</keyword>
<feature type="domain" description="RING-type" evidence="3">
    <location>
        <begin position="459"/>
        <end position="494"/>
    </location>
</feature>
<evidence type="ECO:0000256" key="1">
    <source>
        <dbReference type="PROSITE-ProRule" id="PRU00175"/>
    </source>
</evidence>
<feature type="region of interest" description="Disordered" evidence="2">
    <location>
        <begin position="353"/>
        <end position="374"/>
    </location>
</feature>
<accession>A0A401IP22</accession>
<dbReference type="Pfam" id="PF00653">
    <property type="entry name" value="BIR"/>
    <property type="match status" value="2"/>
</dbReference>
<dbReference type="InterPro" id="IPR013083">
    <property type="entry name" value="Znf_RING/FYVE/PHD"/>
</dbReference>
<dbReference type="Gene3D" id="1.10.1170.10">
    <property type="entry name" value="Inhibitor Of Apoptosis Protein (2mihbC-IAP-1), Chain A"/>
    <property type="match status" value="2"/>
</dbReference>
<dbReference type="InterPro" id="IPR050784">
    <property type="entry name" value="IAP"/>
</dbReference>
<comment type="caution">
    <text evidence="4">The sequence shown here is derived from an EMBL/GenBank/DDBJ whole genome shotgun (WGS) entry which is preliminary data.</text>
</comment>
<dbReference type="Gene3D" id="3.30.40.10">
    <property type="entry name" value="Zinc/RING finger domain, C3HC4 (zinc finger)"/>
    <property type="match status" value="1"/>
</dbReference>
<keyword evidence="1" id="KW-0863">Zinc-finger</keyword>
<name>A0A401IP22_9VIRU</name>
<dbReference type="SUPFAM" id="SSF57924">
    <property type="entry name" value="Inhibitor of apoptosis (IAP) repeat"/>
    <property type="match status" value="2"/>
</dbReference>
<dbReference type="CDD" id="cd00022">
    <property type="entry name" value="BIR"/>
    <property type="match status" value="2"/>
</dbReference>
<evidence type="ECO:0000313" key="4">
    <source>
        <dbReference type="EMBL" id="GBG35369.1"/>
    </source>
</evidence>
<dbReference type="PROSITE" id="PS50143">
    <property type="entry name" value="BIR_REPEAT_2"/>
    <property type="match status" value="2"/>
</dbReference>
<dbReference type="EMBL" id="BFCC01000002">
    <property type="protein sequence ID" value="GBG35369.1"/>
    <property type="molecule type" value="Genomic_DNA"/>
</dbReference>
<evidence type="ECO:0000259" key="3">
    <source>
        <dbReference type="PROSITE" id="PS50089"/>
    </source>
</evidence>
<feature type="region of interest" description="Disordered" evidence="2">
    <location>
        <begin position="403"/>
        <end position="446"/>
    </location>
</feature>
<dbReference type="Pfam" id="PF13920">
    <property type="entry name" value="zf-C3HC4_3"/>
    <property type="match status" value="1"/>
</dbReference>
<dbReference type="PROSITE" id="PS50089">
    <property type="entry name" value="ZF_RING_2"/>
    <property type="match status" value="1"/>
</dbReference>
<proteinExistence type="predicted"/>
<dbReference type="PANTHER" id="PTHR10044:SF139">
    <property type="entry name" value="DEATH-ASSOCIATED INHIBITOR OF APOPTOSIS 2"/>
    <property type="match status" value="1"/>
</dbReference>
<sequence>MASPFIDDNIEASLVFESERLKTFFEPREDGMCGSVKLWSAAADITPEELAKDGFYFLKKDDHCACIFCRGILGAWEEGDTVRGEHQKHFSRCPFINGEPVGNIPMPLCEYLEPMWKETVVKRLKDRNESPSGVIYAAFSLPSNREASFTSSSWSMDMKNKLVTAGFYIFCGISDHVRCFRCGLGLRDWSDSMDPLEMHAKYSPDCMVVKLFIGHLAAKTHHDRKKNVDDTLVDLVVEQGDIERHVAAMGFPPDTIKAAVKKRLLDQGIKFYKVTECIAATMNTMEQRTRVEMAAAQTLAAIAKRDEDRRMGTMDMIGTRSLNSSIASPEYFEILSDEDRHEALTMLFPLHQQQQEQRQEPIGDDPSPEAAAATSTRVMDLHYPSISEGADFDMGVGEVFGEGADDTTTELSEEEEGSPTALGTEETKANVEEVKEEEDEKPSIKNDSKSAEIMLELACKVCLCKEAVVVLFPCKHLCMCPRCAVSIGKCPVCRANIVDALKITRC</sequence>
<organism evidence="4">
    <name type="scientific">Hemigrapsus takanoi nimavirus</name>
    <dbReference type="NCBI Taxonomy" id="2133792"/>
    <lineage>
        <taxon>Viruses</taxon>
        <taxon>Viruses incertae sedis</taxon>
        <taxon>Naldaviricetes</taxon>
        <taxon>Nimaviridae</taxon>
    </lineage>
</organism>
<evidence type="ECO:0000256" key="2">
    <source>
        <dbReference type="SAM" id="MobiDB-lite"/>
    </source>
</evidence>
<dbReference type="SMART" id="SM00238">
    <property type="entry name" value="BIR"/>
    <property type="match status" value="2"/>
</dbReference>
<dbReference type="PANTHER" id="PTHR10044">
    <property type="entry name" value="INHIBITOR OF APOPTOSIS"/>
    <property type="match status" value="1"/>
</dbReference>
<keyword evidence="1" id="KW-0862">Zinc</keyword>